<dbReference type="PATRIC" id="fig|1150600.3.peg.3883"/>
<evidence type="ECO:0000313" key="3">
    <source>
        <dbReference type="EMBL" id="EOR92833.1"/>
    </source>
</evidence>
<proteinExistence type="inferred from homology"/>
<dbReference type="InterPro" id="IPR020904">
    <property type="entry name" value="Sc_DH/Rdtase_CS"/>
</dbReference>
<comment type="caution">
    <text evidence="3">The sequence shown here is derived from an EMBL/GenBank/DDBJ whole genome shotgun (WGS) entry which is preliminary data.</text>
</comment>
<dbReference type="Pfam" id="PF01370">
    <property type="entry name" value="Epimerase"/>
    <property type="match status" value="1"/>
</dbReference>
<evidence type="ECO:0000313" key="4">
    <source>
        <dbReference type="Proteomes" id="UP000014174"/>
    </source>
</evidence>
<protein>
    <submittedName>
        <fullName evidence="3">dTDP-glucose 4,6-dehydratase</fullName>
        <ecNumber evidence="3">4.2.1.46</ecNumber>
    </submittedName>
</protein>
<gene>
    <name evidence="3" type="ORF">ADIARSV_3921</name>
</gene>
<dbReference type="InterPro" id="IPR036291">
    <property type="entry name" value="NAD(P)-bd_dom_sf"/>
</dbReference>
<dbReference type="InterPro" id="IPR001509">
    <property type="entry name" value="Epimerase_deHydtase"/>
</dbReference>
<name>R9GM78_9SPHI</name>
<keyword evidence="4" id="KW-1185">Reference proteome</keyword>
<dbReference type="eggNOG" id="COG0451">
    <property type="taxonomic scope" value="Bacteria"/>
</dbReference>
<feature type="domain" description="NAD-dependent epimerase/dehydratase" evidence="2">
    <location>
        <begin position="4"/>
        <end position="243"/>
    </location>
</feature>
<dbReference type="Gene3D" id="3.40.50.720">
    <property type="entry name" value="NAD(P)-binding Rossmann-like Domain"/>
    <property type="match status" value="1"/>
</dbReference>
<dbReference type="GO" id="GO:0008460">
    <property type="term" value="F:dTDP-glucose 4,6-dehydratase activity"/>
    <property type="evidence" value="ECO:0007669"/>
    <property type="project" value="UniProtKB-EC"/>
</dbReference>
<dbReference type="PROSITE" id="PS00061">
    <property type="entry name" value="ADH_SHORT"/>
    <property type="match status" value="1"/>
</dbReference>
<comment type="similarity">
    <text evidence="1">Belongs to the NAD(P)-dependent epimerase/dehydratase family.</text>
</comment>
<evidence type="ECO:0000256" key="1">
    <source>
        <dbReference type="ARBA" id="ARBA00007637"/>
    </source>
</evidence>
<reference evidence="3 4" key="1">
    <citation type="journal article" date="2013" name="Genome Announc.">
        <title>Draft Genome Sequence of Arcticibacter svalbardensis Strain MN12-7T, a Member of the Family Sphingobacteriaceae Isolated from an Arctic Soil Sample.</title>
        <authorList>
            <person name="Shivaji S."/>
            <person name="Ara S."/>
            <person name="Prasad S."/>
            <person name="Manasa B.P."/>
            <person name="Begum Z."/>
            <person name="Singh A."/>
            <person name="Kumar Pinnaka A."/>
        </authorList>
    </citation>
    <scope>NUCLEOTIDE SEQUENCE [LARGE SCALE GENOMIC DNA]</scope>
    <source>
        <strain evidence="3 4">MN12-7</strain>
    </source>
</reference>
<sequence>MEHILVTGGAGFIGSNLIASLLQSKKYKITCIDNFDDFYSIEQKEWNIKPFLPNPDFSFIQGDIRNAEDLNLAKEVDIIIHLAAKAGVRPSIQNPSLYLDVNTNGTQVLLEYAHANDIKRFIFASSSSVYGINEHSPWIEEDTLCPISPYASSKIAGEMLGHVYSHLYGIRFLALRFFTVYGPGQRPDLAIHKFFKAISEENAIPVYGDGTTSRDYTFVGDAVKGIVAALDYERSNFEIVNIGNHNVITLRKLITAIEAICGKTAIIDRYLEQPGDVSKTFADISKAQEYLGYDPSTSLEEGLLSFYDWFKMYYAVKAHETLRIN</sequence>
<keyword evidence="3" id="KW-0456">Lyase</keyword>
<dbReference type="PRINTS" id="PR01713">
    <property type="entry name" value="NUCEPIMERASE"/>
</dbReference>
<dbReference type="OrthoDB" id="9801785at2"/>
<dbReference type="EMBL" id="AQPN01000141">
    <property type="protein sequence ID" value="EOR92833.1"/>
    <property type="molecule type" value="Genomic_DNA"/>
</dbReference>
<dbReference type="Proteomes" id="UP000014174">
    <property type="component" value="Unassembled WGS sequence"/>
</dbReference>
<dbReference type="PANTHER" id="PTHR43000">
    <property type="entry name" value="DTDP-D-GLUCOSE 4,6-DEHYDRATASE-RELATED"/>
    <property type="match status" value="1"/>
</dbReference>
<dbReference type="STRING" id="1150600.ADIARSV_3921"/>
<evidence type="ECO:0000259" key="2">
    <source>
        <dbReference type="Pfam" id="PF01370"/>
    </source>
</evidence>
<accession>R9GM78</accession>
<dbReference type="RefSeq" id="WP_016197141.1">
    <property type="nucleotide sequence ID" value="NZ_AQPN01000141.1"/>
</dbReference>
<dbReference type="EC" id="4.2.1.46" evidence="3"/>
<organism evidence="3 4">
    <name type="scientific">Arcticibacter svalbardensis MN12-7</name>
    <dbReference type="NCBI Taxonomy" id="1150600"/>
    <lineage>
        <taxon>Bacteria</taxon>
        <taxon>Pseudomonadati</taxon>
        <taxon>Bacteroidota</taxon>
        <taxon>Sphingobacteriia</taxon>
        <taxon>Sphingobacteriales</taxon>
        <taxon>Sphingobacteriaceae</taxon>
        <taxon>Arcticibacter</taxon>
    </lineage>
</organism>
<dbReference type="AlphaFoldDB" id="R9GM78"/>
<dbReference type="SUPFAM" id="SSF51735">
    <property type="entry name" value="NAD(P)-binding Rossmann-fold domains"/>
    <property type="match status" value="1"/>
</dbReference>